<keyword evidence="2" id="KW-1185">Reference proteome</keyword>
<evidence type="ECO:0000313" key="1">
    <source>
        <dbReference type="EMBL" id="GGM76475.1"/>
    </source>
</evidence>
<dbReference type="AlphaFoldDB" id="A0AA37BSV7"/>
<sequence length="76" mass="8123">MTEMKDGSCILHAASGQAGTNMGIYVFDPNLSSSDDDIIRSIRESIKGIVGYNYSVVIIPSDIYDQIIPEVAGRGG</sequence>
<protein>
    <submittedName>
        <fullName evidence="1">Uncharacterized protein</fullName>
    </submittedName>
</protein>
<comment type="caution">
    <text evidence="1">The sequence shown here is derived from an EMBL/GenBank/DDBJ whole genome shotgun (WGS) entry which is preliminary data.</text>
</comment>
<reference evidence="1" key="2">
    <citation type="submission" date="2022-09" db="EMBL/GenBank/DDBJ databases">
        <authorList>
            <person name="Sun Q."/>
            <person name="Ohkuma M."/>
        </authorList>
    </citation>
    <scope>NUCLEOTIDE SEQUENCE</scope>
    <source>
        <strain evidence="1">JCM 13583</strain>
    </source>
</reference>
<proteinExistence type="predicted"/>
<organism evidence="1 2">
    <name type="scientific">Thermogymnomonas acidicola</name>
    <dbReference type="NCBI Taxonomy" id="399579"/>
    <lineage>
        <taxon>Archaea</taxon>
        <taxon>Methanobacteriati</taxon>
        <taxon>Thermoplasmatota</taxon>
        <taxon>Thermoplasmata</taxon>
        <taxon>Thermoplasmatales</taxon>
        <taxon>Thermogymnomonas</taxon>
    </lineage>
</organism>
<name>A0AA37BSV7_9ARCH</name>
<gene>
    <name evidence="1" type="ORF">GCM10007108_13130</name>
</gene>
<dbReference type="Proteomes" id="UP000632195">
    <property type="component" value="Unassembled WGS sequence"/>
</dbReference>
<accession>A0AA37BSV7</accession>
<evidence type="ECO:0000313" key="2">
    <source>
        <dbReference type="Proteomes" id="UP000632195"/>
    </source>
</evidence>
<reference evidence="1" key="1">
    <citation type="journal article" date="2014" name="Int. J. Syst. Evol. Microbiol.">
        <title>Complete genome sequence of Corynebacterium casei LMG S-19264T (=DSM 44701T), isolated from a smear-ripened cheese.</title>
        <authorList>
            <consortium name="US DOE Joint Genome Institute (JGI-PGF)"/>
            <person name="Walter F."/>
            <person name="Albersmeier A."/>
            <person name="Kalinowski J."/>
            <person name="Ruckert C."/>
        </authorList>
    </citation>
    <scope>NUCLEOTIDE SEQUENCE</scope>
    <source>
        <strain evidence="1">JCM 13583</strain>
    </source>
</reference>
<dbReference type="EMBL" id="BMNY01000002">
    <property type="protein sequence ID" value="GGM76475.1"/>
    <property type="molecule type" value="Genomic_DNA"/>
</dbReference>